<feature type="transmembrane region" description="Helical" evidence="2">
    <location>
        <begin position="47"/>
        <end position="63"/>
    </location>
</feature>
<feature type="transmembrane region" description="Helical" evidence="2">
    <location>
        <begin position="115"/>
        <end position="133"/>
    </location>
</feature>
<dbReference type="OrthoDB" id="1915303at2759"/>
<protein>
    <submittedName>
        <fullName evidence="4">Uncharacterized protein LOC105173345</fullName>
    </submittedName>
</protein>
<organism evidence="3 4">
    <name type="scientific">Sesamum indicum</name>
    <name type="common">Oriental sesame</name>
    <name type="synonym">Sesamum orientale</name>
    <dbReference type="NCBI Taxonomy" id="4182"/>
    <lineage>
        <taxon>Eukaryota</taxon>
        <taxon>Viridiplantae</taxon>
        <taxon>Streptophyta</taxon>
        <taxon>Embryophyta</taxon>
        <taxon>Tracheophyta</taxon>
        <taxon>Spermatophyta</taxon>
        <taxon>Magnoliopsida</taxon>
        <taxon>eudicotyledons</taxon>
        <taxon>Gunneridae</taxon>
        <taxon>Pentapetalae</taxon>
        <taxon>asterids</taxon>
        <taxon>lamiids</taxon>
        <taxon>Lamiales</taxon>
        <taxon>Pedaliaceae</taxon>
        <taxon>Sesamum</taxon>
    </lineage>
</organism>
<sequence>MDDYDNDLQKKLDDVMPWIGLYIASASAICTLAMVADILNRFGSDRFARISSLFFMATAMANFMSSLGSMEDKEILMNVVALGILVITILINVLIQGFQLQGSLGTNFLHNDVIPTFFMLLLFATLVSSAITLPSSKRSLESKYQEMHKVAIEEEGMAKRGQVFKIDERMIDGMKKYWVMAETSYPQFVMARSVFCTTSSVFCLLSALFLLYDLISWFIGMGKVRLGASHSVYGHYTRWILIVQTIGVVVGTIAPFFRWFTAVKFKCLMACHKISIREELKIEMHWTQSLVNWRDSFSDLQIRTTSLGSIFMMQNGFFLLCFKKFKMQCLSKLTTSNIDMESESGGDTELNLNRFALLLDGESELPKRTLKYIFRQADKVIEMGEKQQPQYLIHLLNIFSNFRGVRDFDSSQVPSLHSQEPPNCWSLPLVTLTSIAISLPNVANNKKATQLMSSVSEGLSLVKLIENALYESDELVNIRNAADVSWARVSLYMKWQGMDLRKISLKCKQSKNVLQELSNNAEKTIEKFKRTTNDLENPLNWSANIIAANSMYRISQTILLSCQEENEQNDEDLFQRLSVMIADILAACFTNLTRVIITKCHQNAIERREKSVGEAFLLLGKTKQILELLQQYEWPSLDLDNVGYIEKWRDFFKENNQTPMASPSTSSDEAVKSLVSNEEQVTAIKIIN</sequence>
<accession>A0A6I9U6Q0</accession>
<dbReference type="GeneID" id="105173345"/>
<keyword evidence="2" id="KW-1133">Transmembrane helix</keyword>
<reference evidence="4" key="1">
    <citation type="submission" date="2025-08" db="UniProtKB">
        <authorList>
            <consortium name="RefSeq"/>
        </authorList>
    </citation>
    <scope>IDENTIFICATION</scope>
</reference>
<dbReference type="Proteomes" id="UP000504604">
    <property type="component" value="Linkage group LG11"/>
</dbReference>
<evidence type="ECO:0000313" key="3">
    <source>
        <dbReference type="Proteomes" id="UP000504604"/>
    </source>
</evidence>
<feature type="transmembrane region" description="Helical" evidence="2">
    <location>
        <begin position="194"/>
        <end position="219"/>
    </location>
</feature>
<dbReference type="PANTHER" id="PTHR35307">
    <property type="entry name" value="PROTEIN, PUTATIVE-RELATED"/>
    <property type="match status" value="1"/>
</dbReference>
<feature type="coiled-coil region" evidence="1">
    <location>
        <begin position="500"/>
        <end position="534"/>
    </location>
</feature>
<evidence type="ECO:0000313" key="4">
    <source>
        <dbReference type="RefSeq" id="XP_011093352.2"/>
    </source>
</evidence>
<keyword evidence="2" id="KW-0472">Membrane</keyword>
<feature type="transmembrane region" description="Helical" evidence="2">
    <location>
        <begin position="239"/>
        <end position="260"/>
    </location>
</feature>
<keyword evidence="1" id="KW-0175">Coiled coil</keyword>
<dbReference type="InParanoid" id="A0A6I9U6Q0"/>
<evidence type="ECO:0000256" key="1">
    <source>
        <dbReference type="SAM" id="Coils"/>
    </source>
</evidence>
<keyword evidence="2" id="KW-0812">Transmembrane</keyword>
<evidence type="ECO:0000256" key="2">
    <source>
        <dbReference type="SAM" id="Phobius"/>
    </source>
</evidence>
<dbReference type="PANTHER" id="PTHR35307:SF3">
    <property type="entry name" value="DUF4220 DOMAIN-CONTAINING PROTEIN"/>
    <property type="match status" value="1"/>
</dbReference>
<keyword evidence="3" id="KW-1185">Reference proteome</keyword>
<dbReference type="RefSeq" id="XP_011093352.2">
    <property type="nucleotide sequence ID" value="XM_011095050.2"/>
</dbReference>
<feature type="transmembrane region" description="Helical" evidence="2">
    <location>
        <begin position="15"/>
        <end position="35"/>
    </location>
</feature>
<proteinExistence type="predicted"/>
<feature type="transmembrane region" description="Helical" evidence="2">
    <location>
        <begin position="75"/>
        <end position="95"/>
    </location>
</feature>
<gene>
    <name evidence="4" type="primary">LOC105173345</name>
</gene>
<name>A0A6I9U6Q0_SESIN</name>
<dbReference type="AlphaFoldDB" id="A0A6I9U6Q0"/>
<dbReference type="KEGG" id="sind:105173345"/>